<name>A0A6A7B9V7_9PLEO</name>
<sequence>MRDLKQDLAQLSHDSHDSHDSHGQPQHGYLNLTRRMENEEEDQFDCDLTILDFLVYKATGLVFEWRSSSDPFHSDLPSALVNMTADWRTFLAHKHHGRHLTPKAAFRSRLLQFALIFTHRLHHTETWTTPDSLASLQEQNEARGNYWTQRTSHPPVIPQSFNSSREFPLSPSTLRTNRLHLANQLGTPPDQRNWIDNPTPATPLSALLPVLLELASARVSLDDSWVPTSEWFDLLGQFLLHSVLEAYLLYGAHSASHITNIFAIGCPGTQRWAEEPSSVTAMRSLFCQETSLREEIPTWSNTRRKYIQELSPRLDAGESWVQAMQRAQRKYSYPDFERRVVQFLASLHEGVIKPDLAQVEEGRINIDGWELSEAESREAIRRMGL</sequence>
<evidence type="ECO:0000256" key="1">
    <source>
        <dbReference type="SAM" id="MobiDB-lite"/>
    </source>
</evidence>
<dbReference type="OrthoDB" id="4149149at2759"/>
<evidence type="ECO:0000313" key="3">
    <source>
        <dbReference type="Proteomes" id="UP000799423"/>
    </source>
</evidence>
<dbReference type="AlphaFoldDB" id="A0A6A7B9V7"/>
<protein>
    <submittedName>
        <fullName evidence="2">Uncharacterized protein</fullName>
    </submittedName>
</protein>
<dbReference type="EMBL" id="MU006303">
    <property type="protein sequence ID" value="KAF2851139.1"/>
    <property type="molecule type" value="Genomic_DNA"/>
</dbReference>
<reference evidence="2" key="1">
    <citation type="submission" date="2020-01" db="EMBL/GenBank/DDBJ databases">
        <authorList>
            <consortium name="DOE Joint Genome Institute"/>
            <person name="Haridas S."/>
            <person name="Albert R."/>
            <person name="Binder M."/>
            <person name="Bloem J."/>
            <person name="Labutti K."/>
            <person name="Salamov A."/>
            <person name="Andreopoulos B."/>
            <person name="Baker S.E."/>
            <person name="Barry K."/>
            <person name="Bills G."/>
            <person name="Bluhm B.H."/>
            <person name="Cannon C."/>
            <person name="Castanera R."/>
            <person name="Culley D.E."/>
            <person name="Daum C."/>
            <person name="Ezra D."/>
            <person name="Gonzalez J.B."/>
            <person name="Henrissat B."/>
            <person name="Kuo A."/>
            <person name="Liang C."/>
            <person name="Lipzen A."/>
            <person name="Lutzoni F."/>
            <person name="Magnuson J."/>
            <person name="Mondo S."/>
            <person name="Nolan M."/>
            <person name="Ohm R."/>
            <person name="Pangilinan J."/>
            <person name="Park H.-J."/>
            <person name="Ramirez L."/>
            <person name="Alfaro M."/>
            <person name="Sun H."/>
            <person name="Tritt A."/>
            <person name="Yoshinaga Y."/>
            <person name="Zwiers L.-H."/>
            <person name="Turgeon B.G."/>
            <person name="Goodwin S.B."/>
            <person name="Spatafora J.W."/>
            <person name="Crous P.W."/>
            <person name="Grigoriev I.V."/>
        </authorList>
    </citation>
    <scope>NUCLEOTIDE SEQUENCE</scope>
    <source>
        <strain evidence="2">IPT5</strain>
    </source>
</reference>
<feature type="compositionally biased region" description="Basic and acidic residues" evidence="1">
    <location>
        <begin position="13"/>
        <end position="22"/>
    </location>
</feature>
<evidence type="ECO:0000313" key="2">
    <source>
        <dbReference type="EMBL" id="KAF2851139.1"/>
    </source>
</evidence>
<accession>A0A6A7B9V7</accession>
<dbReference type="Proteomes" id="UP000799423">
    <property type="component" value="Unassembled WGS sequence"/>
</dbReference>
<organism evidence="2 3">
    <name type="scientific">Plenodomus tracheiphilus IPT5</name>
    <dbReference type="NCBI Taxonomy" id="1408161"/>
    <lineage>
        <taxon>Eukaryota</taxon>
        <taxon>Fungi</taxon>
        <taxon>Dikarya</taxon>
        <taxon>Ascomycota</taxon>
        <taxon>Pezizomycotina</taxon>
        <taxon>Dothideomycetes</taxon>
        <taxon>Pleosporomycetidae</taxon>
        <taxon>Pleosporales</taxon>
        <taxon>Pleosporineae</taxon>
        <taxon>Leptosphaeriaceae</taxon>
        <taxon>Plenodomus</taxon>
    </lineage>
</organism>
<keyword evidence="3" id="KW-1185">Reference proteome</keyword>
<gene>
    <name evidence="2" type="ORF">T440DRAFT_467882</name>
</gene>
<feature type="region of interest" description="Disordered" evidence="1">
    <location>
        <begin position="1"/>
        <end position="28"/>
    </location>
</feature>
<proteinExistence type="predicted"/>